<evidence type="ECO:0000256" key="9">
    <source>
        <dbReference type="PROSITE-ProRule" id="PRU10141"/>
    </source>
</evidence>
<dbReference type="PROSITE" id="PS50011">
    <property type="entry name" value="PROTEIN_KINASE_DOM"/>
    <property type="match status" value="1"/>
</dbReference>
<sequence length="357" mass="40770">MDGFDWQEEGSPASCAEGYYPVRKGETFNGRYHVVQNLGCGYFSTVWLCQDVMKKKCVAVKVPKGGEDFAEAALDEVLLLRCVNSKRRKDRASDHVIRFLDDFKMIGENGFHILYYFQRDNETNQLFLSYQIPDSIQHVCLVFELLGPSLQTLLTCQGAQGLPLPFVKKATQQEANEDDMVAFLDCCNLMKMGVKIADLGSACWTYKPFSKKIQTQPYRALEVLIGLDYSTPADIWSAACLAFELATGERLFEPQAGQYFSRDEDHVARIIELLGRVPPKIALFWKQASTFFRRQGALLRMSWISSYDLYHILIDKYNWPKHQAAPFTSFLLSMLDYAPERRAAAEKCLQHPWLTTS</sequence>
<evidence type="ECO:0000256" key="1">
    <source>
        <dbReference type="ARBA" id="ARBA00012513"/>
    </source>
</evidence>
<evidence type="ECO:0000313" key="11">
    <source>
        <dbReference type="EMBL" id="KAH0630339.1"/>
    </source>
</evidence>
<comment type="catalytic activity">
    <reaction evidence="7">
        <text>L-threonyl-[protein] + ATP = O-phospho-L-threonyl-[protein] + ADP + H(+)</text>
        <dbReference type="Rhea" id="RHEA:46608"/>
        <dbReference type="Rhea" id="RHEA-COMP:11060"/>
        <dbReference type="Rhea" id="RHEA-COMP:11605"/>
        <dbReference type="ChEBI" id="CHEBI:15378"/>
        <dbReference type="ChEBI" id="CHEBI:30013"/>
        <dbReference type="ChEBI" id="CHEBI:30616"/>
        <dbReference type="ChEBI" id="CHEBI:61977"/>
        <dbReference type="ChEBI" id="CHEBI:456216"/>
        <dbReference type="EC" id="2.7.11.1"/>
    </reaction>
</comment>
<dbReference type="Gene3D" id="1.10.510.10">
    <property type="entry name" value="Transferase(Phosphotransferase) domain 1"/>
    <property type="match status" value="1"/>
</dbReference>
<gene>
    <name evidence="11" type="ORF">JD844_013278</name>
</gene>
<evidence type="ECO:0000256" key="8">
    <source>
        <dbReference type="ARBA" id="ARBA00048679"/>
    </source>
</evidence>
<comment type="caution">
    <text evidence="11">The sequence shown here is derived from an EMBL/GenBank/DDBJ whole genome shotgun (WGS) entry which is preliminary data.</text>
</comment>
<keyword evidence="2" id="KW-0723">Serine/threonine-protein kinase</keyword>
<dbReference type="PROSITE" id="PS00107">
    <property type="entry name" value="PROTEIN_KINASE_ATP"/>
    <property type="match status" value="1"/>
</dbReference>
<evidence type="ECO:0000256" key="3">
    <source>
        <dbReference type="ARBA" id="ARBA00022679"/>
    </source>
</evidence>
<dbReference type="SMART" id="SM00220">
    <property type="entry name" value="S_TKc"/>
    <property type="match status" value="1"/>
</dbReference>
<dbReference type="InterPro" id="IPR000719">
    <property type="entry name" value="Prot_kinase_dom"/>
</dbReference>
<protein>
    <recommendedName>
        <fullName evidence="1">non-specific serine/threonine protein kinase</fullName>
        <ecNumber evidence="1">2.7.11.1</ecNumber>
    </recommendedName>
</protein>
<dbReference type="InterPro" id="IPR011009">
    <property type="entry name" value="Kinase-like_dom_sf"/>
</dbReference>
<evidence type="ECO:0000256" key="5">
    <source>
        <dbReference type="ARBA" id="ARBA00022777"/>
    </source>
</evidence>
<accession>A0ABQ7TKW5</accession>
<keyword evidence="12" id="KW-1185">Reference proteome</keyword>
<dbReference type="EMBL" id="JAIPUX010000439">
    <property type="protein sequence ID" value="KAH0630339.1"/>
    <property type="molecule type" value="Genomic_DNA"/>
</dbReference>
<dbReference type="Pfam" id="PF00069">
    <property type="entry name" value="Pkinase"/>
    <property type="match status" value="1"/>
</dbReference>
<reference evidence="11 12" key="1">
    <citation type="journal article" date="2022" name="Gigascience">
        <title>A chromosome-level genome assembly and annotation of the desert horned lizard, Phrynosoma platyrhinos, provides insight into chromosomal rearrangements among reptiles.</title>
        <authorList>
            <person name="Koochekian N."/>
            <person name="Ascanio A."/>
            <person name="Farleigh K."/>
            <person name="Card D.C."/>
            <person name="Schield D.R."/>
            <person name="Castoe T.A."/>
            <person name="Jezkova T."/>
        </authorList>
    </citation>
    <scope>NUCLEOTIDE SEQUENCE [LARGE SCALE GENOMIC DNA]</scope>
    <source>
        <strain evidence="11">NK-2021</strain>
    </source>
</reference>
<evidence type="ECO:0000256" key="6">
    <source>
        <dbReference type="ARBA" id="ARBA00022840"/>
    </source>
</evidence>
<dbReference type="EC" id="2.7.11.1" evidence="1"/>
<evidence type="ECO:0000313" key="12">
    <source>
        <dbReference type="Proteomes" id="UP000826234"/>
    </source>
</evidence>
<evidence type="ECO:0000256" key="2">
    <source>
        <dbReference type="ARBA" id="ARBA00022527"/>
    </source>
</evidence>
<dbReference type="InterPro" id="IPR017441">
    <property type="entry name" value="Protein_kinase_ATP_BS"/>
</dbReference>
<evidence type="ECO:0000256" key="4">
    <source>
        <dbReference type="ARBA" id="ARBA00022741"/>
    </source>
</evidence>
<dbReference type="SUPFAM" id="SSF56112">
    <property type="entry name" value="Protein kinase-like (PK-like)"/>
    <property type="match status" value="1"/>
</dbReference>
<evidence type="ECO:0000259" key="10">
    <source>
        <dbReference type="PROSITE" id="PS50011"/>
    </source>
</evidence>
<feature type="domain" description="Protein kinase" evidence="10">
    <location>
        <begin position="32"/>
        <end position="354"/>
    </location>
</feature>
<keyword evidence="4 9" id="KW-0547">Nucleotide-binding</keyword>
<dbReference type="PANTHER" id="PTHR47634:SF23">
    <property type="entry name" value="LOC100144966 PROTEIN"/>
    <property type="match status" value="1"/>
</dbReference>
<keyword evidence="6 9" id="KW-0067">ATP-binding</keyword>
<organism evidence="11 12">
    <name type="scientific">Phrynosoma platyrhinos</name>
    <name type="common">Desert horned lizard</name>
    <dbReference type="NCBI Taxonomy" id="52577"/>
    <lineage>
        <taxon>Eukaryota</taxon>
        <taxon>Metazoa</taxon>
        <taxon>Chordata</taxon>
        <taxon>Craniata</taxon>
        <taxon>Vertebrata</taxon>
        <taxon>Euteleostomi</taxon>
        <taxon>Lepidosauria</taxon>
        <taxon>Squamata</taxon>
        <taxon>Bifurcata</taxon>
        <taxon>Unidentata</taxon>
        <taxon>Episquamata</taxon>
        <taxon>Toxicofera</taxon>
        <taxon>Iguania</taxon>
        <taxon>Phrynosomatidae</taxon>
        <taxon>Phrynosomatinae</taxon>
        <taxon>Phrynosoma</taxon>
    </lineage>
</organism>
<dbReference type="PANTHER" id="PTHR47634">
    <property type="entry name" value="PROTEIN KINASE DOMAIN-CONTAINING PROTEIN-RELATED"/>
    <property type="match status" value="1"/>
</dbReference>
<keyword evidence="3" id="KW-0808">Transferase</keyword>
<name>A0ABQ7TKW5_PHRPL</name>
<keyword evidence="5" id="KW-0418">Kinase</keyword>
<dbReference type="Proteomes" id="UP000826234">
    <property type="component" value="Unassembled WGS sequence"/>
</dbReference>
<proteinExistence type="predicted"/>
<feature type="binding site" evidence="9">
    <location>
        <position position="61"/>
    </location>
    <ligand>
        <name>ATP</name>
        <dbReference type="ChEBI" id="CHEBI:30616"/>
    </ligand>
</feature>
<evidence type="ECO:0000256" key="7">
    <source>
        <dbReference type="ARBA" id="ARBA00047899"/>
    </source>
</evidence>
<dbReference type="Gene3D" id="3.30.200.20">
    <property type="entry name" value="Phosphorylase Kinase, domain 1"/>
    <property type="match status" value="1"/>
</dbReference>
<comment type="catalytic activity">
    <reaction evidence="8">
        <text>L-seryl-[protein] + ATP = O-phospho-L-seryl-[protein] + ADP + H(+)</text>
        <dbReference type="Rhea" id="RHEA:17989"/>
        <dbReference type="Rhea" id="RHEA-COMP:9863"/>
        <dbReference type="Rhea" id="RHEA-COMP:11604"/>
        <dbReference type="ChEBI" id="CHEBI:15378"/>
        <dbReference type="ChEBI" id="CHEBI:29999"/>
        <dbReference type="ChEBI" id="CHEBI:30616"/>
        <dbReference type="ChEBI" id="CHEBI:83421"/>
        <dbReference type="ChEBI" id="CHEBI:456216"/>
        <dbReference type="EC" id="2.7.11.1"/>
    </reaction>
</comment>
<dbReference type="InterPro" id="IPR051334">
    <property type="entry name" value="SRPK"/>
</dbReference>